<feature type="transmembrane region" description="Helical" evidence="1">
    <location>
        <begin position="190"/>
        <end position="211"/>
    </location>
</feature>
<feature type="transmembrane region" description="Helical" evidence="1">
    <location>
        <begin position="566"/>
        <end position="589"/>
    </location>
</feature>
<dbReference type="EMBL" id="FOJM01000002">
    <property type="protein sequence ID" value="SFA41212.1"/>
    <property type="molecule type" value="Genomic_DNA"/>
</dbReference>
<evidence type="ECO:0008006" key="4">
    <source>
        <dbReference type="Google" id="ProtNLM"/>
    </source>
</evidence>
<feature type="transmembrane region" description="Helical" evidence="1">
    <location>
        <begin position="437"/>
        <end position="456"/>
    </location>
</feature>
<dbReference type="AlphaFoldDB" id="A0A1I0SP26"/>
<feature type="transmembrane region" description="Helical" evidence="1">
    <location>
        <begin position="369"/>
        <end position="385"/>
    </location>
</feature>
<reference evidence="3" key="1">
    <citation type="submission" date="2016-10" db="EMBL/GenBank/DDBJ databases">
        <authorList>
            <person name="Varghese N."/>
            <person name="Submissions S."/>
        </authorList>
    </citation>
    <scope>NUCLEOTIDE SEQUENCE [LARGE SCALE GENOMIC DNA]</scope>
    <source>
        <strain evidence="3">DSM 18130</strain>
    </source>
</reference>
<feature type="transmembrane region" description="Helical" evidence="1">
    <location>
        <begin position="627"/>
        <end position="647"/>
    </location>
</feature>
<proteinExistence type="predicted"/>
<organism evidence="2 3">
    <name type="scientific">Pedobacter suwonensis</name>
    <dbReference type="NCBI Taxonomy" id="332999"/>
    <lineage>
        <taxon>Bacteria</taxon>
        <taxon>Pseudomonadati</taxon>
        <taxon>Bacteroidota</taxon>
        <taxon>Sphingobacteriia</taxon>
        <taxon>Sphingobacteriales</taxon>
        <taxon>Sphingobacteriaceae</taxon>
        <taxon>Pedobacter</taxon>
    </lineage>
</organism>
<dbReference type="Proteomes" id="UP000198836">
    <property type="component" value="Unassembled WGS sequence"/>
</dbReference>
<feature type="transmembrane region" description="Helical" evidence="1">
    <location>
        <begin position="12"/>
        <end position="31"/>
    </location>
</feature>
<feature type="transmembrane region" description="Helical" evidence="1">
    <location>
        <begin position="653"/>
        <end position="677"/>
    </location>
</feature>
<keyword evidence="1" id="KW-0812">Transmembrane</keyword>
<evidence type="ECO:0000313" key="2">
    <source>
        <dbReference type="EMBL" id="SFA41212.1"/>
    </source>
</evidence>
<sequence>MSHHSMLLIKTRYLYIFLGLFCILSFVIINVNRAGFSKVSITSPHSEHKSVGLPFSSSAAGEGGIYVYTLKFFKTRLFNGTLHIIPDDCIEEIVINGKYVPPLLFSKHSCDNRNGTYLNVGSFTTLGINTITLKVRNNQGLYGLNILDTTFYDGYFLLFIFVFFLFFVRYKYLWKSTSNCFHAFCAKNKVIIRVCFLQILVLSSSILLERYVKDTGLLRWILVNQLILIVAVPIIVSVYRNFLFGKTTAGMFLIAFLICLKYLYKLFYDQFSYDVDGHVEYIQYLIERGRAPLPSGGWVFYHPSFYYRSAAFYFNALDIHDRFNYEEFLKIIQSLSLCIFMVYCFFSVKTIDLIFRNQLKNNTELKSKINLCYLATVGIFLYWSSNPMFSVRIGNDILFDLLFSMSFYFLVKWWFNPKARYFTLTLFLAALDVWTKSNGLILFGVIGTCLFGKIILEERLKYYLSTVTLFMLCMTITVFLSFHHKIERLNTDPNARILVDNANAIGSEMHVESSFSNFLTFNPIEFIDIPFTNTLDDSKGRQNFWFFLFKTSLFSEFPYKYPALTLLAKIISFLFLMLLIYSLWGLAAALKRLRYYLPVLIAIGAMIGSMILFRIYYPFSCSNDFRYIYPAVLPFACLVGTAMLFSLSKSRFLFSSTCFVILAFLISSGLFQIINILTL</sequence>
<gene>
    <name evidence="2" type="ORF">SAMN04488511_102271</name>
</gene>
<accession>A0A1I0SP26</accession>
<feature type="transmembrane region" description="Helical" evidence="1">
    <location>
        <begin position="151"/>
        <end position="170"/>
    </location>
</feature>
<feature type="transmembrane region" description="Helical" evidence="1">
    <location>
        <begin position="595"/>
        <end position="615"/>
    </location>
</feature>
<evidence type="ECO:0000313" key="3">
    <source>
        <dbReference type="Proteomes" id="UP000198836"/>
    </source>
</evidence>
<feature type="transmembrane region" description="Helical" evidence="1">
    <location>
        <begin position="217"/>
        <end position="236"/>
    </location>
</feature>
<evidence type="ECO:0000256" key="1">
    <source>
        <dbReference type="SAM" id="Phobius"/>
    </source>
</evidence>
<feature type="transmembrane region" description="Helical" evidence="1">
    <location>
        <begin position="331"/>
        <end position="348"/>
    </location>
</feature>
<keyword evidence="3" id="KW-1185">Reference proteome</keyword>
<keyword evidence="1" id="KW-1133">Transmembrane helix</keyword>
<dbReference type="STRING" id="332999.SAMN04488511_102271"/>
<keyword evidence="1" id="KW-0472">Membrane</keyword>
<protein>
    <recommendedName>
        <fullName evidence="4">Dolichyl-phosphate-mannose-protein mannosyltransferase</fullName>
    </recommendedName>
</protein>
<feature type="transmembrane region" description="Helical" evidence="1">
    <location>
        <begin position="243"/>
        <end position="264"/>
    </location>
</feature>
<name>A0A1I0SP26_9SPHI</name>
<feature type="transmembrane region" description="Helical" evidence="1">
    <location>
        <begin position="462"/>
        <end position="482"/>
    </location>
</feature>